<evidence type="ECO:0000256" key="7">
    <source>
        <dbReference type="ARBA" id="ARBA00022989"/>
    </source>
</evidence>
<dbReference type="GO" id="GO:0005886">
    <property type="term" value="C:plasma membrane"/>
    <property type="evidence" value="ECO:0007669"/>
    <property type="project" value="UniProtKB-SubCell"/>
</dbReference>
<keyword evidence="13" id="KW-1185">Reference proteome</keyword>
<proteinExistence type="inferred from homology"/>
<protein>
    <recommendedName>
        <fullName evidence="11">Sulfate transporter CysZ</fullName>
    </recommendedName>
</protein>
<keyword evidence="5 11" id="KW-0028">Amino-acid biosynthesis</keyword>
<feature type="transmembrane region" description="Helical" evidence="11">
    <location>
        <begin position="139"/>
        <end position="159"/>
    </location>
</feature>
<evidence type="ECO:0000256" key="1">
    <source>
        <dbReference type="ARBA" id="ARBA00004141"/>
    </source>
</evidence>
<organism evidence="12 13">
    <name type="scientific">Vibrio aerogenes CECT 7868</name>
    <dbReference type="NCBI Taxonomy" id="1216006"/>
    <lineage>
        <taxon>Bacteria</taxon>
        <taxon>Pseudomonadati</taxon>
        <taxon>Pseudomonadota</taxon>
        <taxon>Gammaproteobacteria</taxon>
        <taxon>Vibrionales</taxon>
        <taxon>Vibrionaceae</taxon>
        <taxon>Vibrio</taxon>
    </lineage>
</organism>
<evidence type="ECO:0000313" key="12">
    <source>
        <dbReference type="EMBL" id="SHI17750.1"/>
    </source>
</evidence>
<dbReference type="InterPro" id="IPR050480">
    <property type="entry name" value="CysZ-like"/>
</dbReference>
<keyword evidence="2 11" id="KW-0813">Transport</keyword>
<evidence type="ECO:0000256" key="8">
    <source>
        <dbReference type="ARBA" id="ARBA00023032"/>
    </source>
</evidence>
<name>A0A1M5Z0N7_9VIBR</name>
<gene>
    <name evidence="11" type="primary">cysZ</name>
    <name evidence="12" type="ORF">VA7868_02149</name>
</gene>
<dbReference type="NCBIfam" id="NF003433">
    <property type="entry name" value="PRK04949.1"/>
    <property type="match status" value="1"/>
</dbReference>
<dbReference type="InterPro" id="IPR059112">
    <property type="entry name" value="CysZ/EI24"/>
</dbReference>
<keyword evidence="3 11" id="KW-1003">Cell membrane</keyword>
<dbReference type="InterPro" id="IPR022985">
    <property type="entry name" value="Sulfate_CysZ"/>
</dbReference>
<keyword evidence="9 11" id="KW-0472">Membrane</keyword>
<comment type="subcellular location">
    <subcellularLocation>
        <location evidence="11">Cell inner membrane</location>
        <topology evidence="11">Multi-pass membrane protein</topology>
    </subcellularLocation>
    <subcellularLocation>
        <location evidence="1">Membrane</location>
        <topology evidence="1">Multi-pass membrane protein</topology>
    </subcellularLocation>
</comment>
<comment type="similarity">
    <text evidence="11">Belongs to the CysZ family.</text>
</comment>
<evidence type="ECO:0000256" key="5">
    <source>
        <dbReference type="ARBA" id="ARBA00022605"/>
    </source>
</evidence>
<evidence type="ECO:0000256" key="11">
    <source>
        <dbReference type="HAMAP-Rule" id="MF_00468"/>
    </source>
</evidence>
<feature type="transmembrane region" description="Helical" evidence="11">
    <location>
        <begin position="205"/>
        <end position="238"/>
    </location>
</feature>
<dbReference type="OrthoDB" id="5292355at2"/>
<evidence type="ECO:0000256" key="10">
    <source>
        <dbReference type="ARBA" id="ARBA00023192"/>
    </source>
</evidence>
<dbReference type="STRING" id="1216006.VA7868_02149"/>
<sequence>MALTKRSGFGYFLFGVKLAVTPGVRRFVILPLFTNILLIGTALYYVFSHMNQWIEGLMSYIPDFLSWLSYILWPLLSLSVLFVSMYFFSSLANIIASPFNGLLAEKVEKLLDGESVQDEGFLAFMKDIPRAFAREWKKICYTTPKTIGLFILLLIPGVGQTIGPVAWFLFTSWMLAIQYCDYSFDNHKVNFNQMRLQLKQRQGCAYTFGMMVAIFTTIPLFNLLIMPAAVCGATAMWVTEFKPNTIKSG</sequence>
<keyword evidence="4 11" id="KW-0997">Cell inner membrane</keyword>
<keyword evidence="8 11" id="KW-0764">Sulfate transport</keyword>
<evidence type="ECO:0000256" key="9">
    <source>
        <dbReference type="ARBA" id="ARBA00023136"/>
    </source>
</evidence>
<dbReference type="RefSeq" id="WP_073603828.1">
    <property type="nucleotide sequence ID" value="NZ_FQXZ01000021.1"/>
</dbReference>
<dbReference type="GO" id="GO:0019344">
    <property type="term" value="P:cysteine biosynthetic process"/>
    <property type="evidence" value="ECO:0007669"/>
    <property type="project" value="UniProtKB-UniRule"/>
</dbReference>
<evidence type="ECO:0000256" key="4">
    <source>
        <dbReference type="ARBA" id="ARBA00022519"/>
    </source>
</evidence>
<feature type="transmembrane region" description="Helical" evidence="11">
    <location>
        <begin position="27"/>
        <end position="47"/>
    </location>
</feature>
<dbReference type="AlphaFoldDB" id="A0A1M5Z0N7"/>
<evidence type="ECO:0000256" key="6">
    <source>
        <dbReference type="ARBA" id="ARBA00022692"/>
    </source>
</evidence>
<dbReference type="Proteomes" id="UP000184608">
    <property type="component" value="Unassembled WGS sequence"/>
</dbReference>
<dbReference type="EMBL" id="FQXZ01000021">
    <property type="protein sequence ID" value="SHI17750.1"/>
    <property type="molecule type" value="Genomic_DNA"/>
</dbReference>
<dbReference type="PANTHER" id="PTHR37468:SF1">
    <property type="entry name" value="SULFATE TRANSPORTER CYSZ"/>
    <property type="match status" value="1"/>
</dbReference>
<dbReference type="GO" id="GO:0009675">
    <property type="term" value="F:high-affinity sulfate:proton symporter activity"/>
    <property type="evidence" value="ECO:0007669"/>
    <property type="project" value="TreeGrafter"/>
</dbReference>
<accession>A0A1M5Z0N7</accession>
<evidence type="ECO:0000313" key="13">
    <source>
        <dbReference type="Proteomes" id="UP000184608"/>
    </source>
</evidence>
<dbReference type="Pfam" id="PF07264">
    <property type="entry name" value="EI24"/>
    <property type="match status" value="1"/>
</dbReference>
<keyword evidence="7 11" id="KW-1133">Transmembrane helix</keyword>
<evidence type="ECO:0000256" key="3">
    <source>
        <dbReference type="ARBA" id="ARBA00022475"/>
    </source>
</evidence>
<keyword evidence="10 11" id="KW-0198">Cysteine biosynthesis</keyword>
<keyword evidence="6 11" id="KW-0812">Transmembrane</keyword>
<comment type="function">
    <text evidence="11">High affinity, high specificity proton-dependent sulfate transporter, which mediates sulfate uptake. Provides the sulfur source for the cysteine synthesis pathway.</text>
</comment>
<dbReference type="HAMAP" id="MF_00468">
    <property type="entry name" value="CysZ"/>
    <property type="match status" value="1"/>
</dbReference>
<feature type="transmembrane region" description="Helical" evidence="11">
    <location>
        <begin position="67"/>
        <end position="88"/>
    </location>
</feature>
<evidence type="ECO:0000256" key="2">
    <source>
        <dbReference type="ARBA" id="ARBA00022448"/>
    </source>
</evidence>
<reference evidence="12 13" key="1">
    <citation type="submission" date="2016-11" db="EMBL/GenBank/DDBJ databases">
        <authorList>
            <person name="Jaros S."/>
            <person name="Januszkiewicz K."/>
            <person name="Wedrychowicz H."/>
        </authorList>
    </citation>
    <scope>NUCLEOTIDE SEQUENCE [LARGE SCALE GENOMIC DNA]</scope>
    <source>
        <strain evidence="12 13">CECT 7868</strain>
    </source>
</reference>
<dbReference type="PANTHER" id="PTHR37468">
    <property type="entry name" value="SULFATE TRANSPORTER CYSZ"/>
    <property type="match status" value="1"/>
</dbReference>
<dbReference type="GO" id="GO:0000103">
    <property type="term" value="P:sulfate assimilation"/>
    <property type="evidence" value="ECO:0007669"/>
    <property type="project" value="InterPro"/>
</dbReference>